<organism evidence="5 6">
    <name type="scientific">Staphylococcus ratti</name>
    <dbReference type="NCBI Taxonomy" id="2892440"/>
    <lineage>
        <taxon>Bacteria</taxon>
        <taxon>Bacillati</taxon>
        <taxon>Bacillota</taxon>
        <taxon>Bacilli</taxon>
        <taxon>Bacillales</taxon>
        <taxon>Staphylococcaceae</taxon>
        <taxon>Staphylococcus</taxon>
    </lineage>
</organism>
<dbReference type="PROSITE" id="PS01124">
    <property type="entry name" value="HTH_ARAC_FAMILY_2"/>
    <property type="match status" value="1"/>
</dbReference>
<sequence>MQSIHIELFEQLHTDSYRCFNAVELYFSLDGKLKIQHNGLNKEMYYHVAIINHSDLIKIHHAQALIKVTLPLHLLMELHPTFLNGYFDDSKLGAHEHLRDTIQSIITHQDEAYQSKTLHALIQTMLNECYIPCEGIYTPEIQVDSEMFSKVLDIIHHKIKQKVTLQSLAKSFFVSSSYISILFNEQLGFNFKSYTVTLKLSLSLPHLLWSNESIYDIAQTFGFSNYSNYSKQFKHYIGVSPYTYKKAHTATDSKIIIHHKNSDIFQQLSQTGFEDANAPLSINIDAITSPTLFKLPSIRLKMTHLEEILTQQNFFNSIRDILKEQTHYLYFDDSTNVKLSHLKGQKTEEIFRIMRHNHLHFSFKMTSLYDYEMLELHFLNDIRKLTRLIPNFDLNLPSVNILFDSKNLTHKDIDYLAERFQTVFHRCEFEILIPYDIQPNVDTFLQQFQNLKTTITGYTFDLSQTQALGNSNIATLSSYEHMFKKWQQTLSHATSTEYITSYSLIGIAATLSNQSNHHSNALTPNAWLNFIINLDTPLTAIELPLMTDYASELGYINKQNLNTMVAFISELLRPFSQSYVKRQEYAMVKQTDYNYEILLIASHSNMLKEASEATTCFQITSNLIHDKHLVIIRTYDDETMNVRRLIQHDAHTYIPSKHIQAIQKTLHLRQHILIHDFSTGPLEVNVQSSQIKTVQIYKQSTSILNDLD</sequence>
<dbReference type="Pfam" id="PF12833">
    <property type="entry name" value="HTH_18"/>
    <property type="match status" value="1"/>
</dbReference>
<dbReference type="InterPro" id="IPR009057">
    <property type="entry name" value="Homeodomain-like_sf"/>
</dbReference>
<dbReference type="Gene3D" id="1.10.10.60">
    <property type="entry name" value="Homeodomain-like"/>
    <property type="match status" value="2"/>
</dbReference>
<dbReference type="SMART" id="SM00342">
    <property type="entry name" value="HTH_ARAC"/>
    <property type="match status" value="1"/>
</dbReference>
<accession>A0ABY3PDV5</accession>
<dbReference type="SUPFAM" id="SSF46689">
    <property type="entry name" value="Homeodomain-like"/>
    <property type="match status" value="1"/>
</dbReference>
<feature type="domain" description="HTH araC/xylS-type" evidence="4">
    <location>
        <begin position="149"/>
        <end position="247"/>
    </location>
</feature>
<dbReference type="EMBL" id="CP086654">
    <property type="protein sequence ID" value="UEX90464.1"/>
    <property type="molecule type" value="Genomic_DNA"/>
</dbReference>
<evidence type="ECO:0000256" key="3">
    <source>
        <dbReference type="ARBA" id="ARBA00023163"/>
    </source>
</evidence>
<dbReference type="InterPro" id="IPR018062">
    <property type="entry name" value="HTH_AraC-typ_CS"/>
</dbReference>
<dbReference type="RefSeq" id="WP_229292960.1">
    <property type="nucleotide sequence ID" value="NZ_CP086654.1"/>
</dbReference>
<dbReference type="PROSITE" id="PS00041">
    <property type="entry name" value="HTH_ARAC_FAMILY_1"/>
    <property type="match status" value="1"/>
</dbReference>
<keyword evidence="3" id="KW-0804">Transcription</keyword>
<dbReference type="PANTHER" id="PTHR43280:SF26">
    <property type="entry name" value="ARAC-FAMILY TRANSCRIPTIONAL REGULATOR"/>
    <property type="match status" value="1"/>
</dbReference>
<evidence type="ECO:0000313" key="5">
    <source>
        <dbReference type="EMBL" id="UEX90464.1"/>
    </source>
</evidence>
<keyword evidence="6" id="KW-1185">Reference proteome</keyword>
<evidence type="ECO:0000259" key="4">
    <source>
        <dbReference type="PROSITE" id="PS01124"/>
    </source>
</evidence>
<gene>
    <name evidence="5" type="ORF">LN051_02000</name>
</gene>
<keyword evidence="2" id="KW-0238">DNA-binding</keyword>
<protein>
    <submittedName>
        <fullName evidence="5">Helix-turn-helix domain-containing protein</fullName>
    </submittedName>
</protein>
<keyword evidence="1" id="KW-0805">Transcription regulation</keyword>
<dbReference type="InterPro" id="IPR018060">
    <property type="entry name" value="HTH_AraC"/>
</dbReference>
<dbReference type="Proteomes" id="UP001197626">
    <property type="component" value="Chromosome"/>
</dbReference>
<evidence type="ECO:0000256" key="2">
    <source>
        <dbReference type="ARBA" id="ARBA00023125"/>
    </source>
</evidence>
<reference evidence="5 6" key="1">
    <citation type="journal article" date="2022" name="Pathogens">
        <title>Staphylococcus ratti sp. nov. Isolated from a Lab Rat.</title>
        <authorList>
            <person name="Kovarovic V."/>
            <person name="Sedlacek I."/>
            <person name="Petras P."/>
            <person name="Kralova S."/>
            <person name="Maslanova I."/>
            <person name="Svec P."/>
            <person name="Neumann-Schaal M."/>
            <person name="Botka T."/>
            <person name="Gelbicova T."/>
            <person name="Stankova E."/>
            <person name="Doskar J."/>
            <person name="Pantucek R."/>
        </authorList>
    </citation>
    <scope>NUCLEOTIDE SEQUENCE [LARGE SCALE GENOMIC DNA]</scope>
    <source>
        <strain evidence="5 6">CCM 9025</strain>
    </source>
</reference>
<dbReference type="PANTHER" id="PTHR43280">
    <property type="entry name" value="ARAC-FAMILY TRANSCRIPTIONAL REGULATOR"/>
    <property type="match status" value="1"/>
</dbReference>
<evidence type="ECO:0000256" key="1">
    <source>
        <dbReference type="ARBA" id="ARBA00023015"/>
    </source>
</evidence>
<proteinExistence type="predicted"/>
<evidence type="ECO:0000313" key="6">
    <source>
        <dbReference type="Proteomes" id="UP001197626"/>
    </source>
</evidence>
<name>A0ABY3PDV5_9STAP</name>